<dbReference type="Proteomes" id="UP000006437">
    <property type="component" value="Unassembled WGS sequence"/>
</dbReference>
<dbReference type="PATRIC" id="fig|796937.3.peg.2211"/>
<evidence type="ECO:0008006" key="3">
    <source>
        <dbReference type="Google" id="ProtNLM"/>
    </source>
</evidence>
<evidence type="ECO:0000313" key="2">
    <source>
        <dbReference type="Proteomes" id="UP000006437"/>
    </source>
</evidence>
<organism evidence="1 2">
    <name type="scientific">Peptoanaerobacter stomatis</name>
    <dbReference type="NCBI Taxonomy" id="796937"/>
    <lineage>
        <taxon>Bacteria</taxon>
        <taxon>Bacillati</taxon>
        <taxon>Bacillota</taxon>
        <taxon>Clostridia</taxon>
        <taxon>Peptostreptococcales</taxon>
        <taxon>Filifactoraceae</taxon>
        <taxon>Peptoanaerobacter</taxon>
    </lineage>
</organism>
<dbReference type="EMBL" id="AFZE01000058">
    <property type="protein sequence ID" value="EHL09981.1"/>
    <property type="molecule type" value="Genomic_DNA"/>
</dbReference>
<dbReference type="SUPFAM" id="SSF48371">
    <property type="entry name" value="ARM repeat"/>
    <property type="match status" value="1"/>
</dbReference>
<accession>G9X3L6</accession>
<dbReference type="Gene3D" id="1.25.10.90">
    <property type="match status" value="1"/>
</dbReference>
<name>G9X3L6_9FIRM</name>
<dbReference type="InterPro" id="IPR014825">
    <property type="entry name" value="DNA_alkylation"/>
</dbReference>
<evidence type="ECO:0000313" key="1">
    <source>
        <dbReference type="EMBL" id="EHL09981.1"/>
    </source>
</evidence>
<dbReference type="Pfam" id="PF08713">
    <property type="entry name" value="DNA_alkylation"/>
    <property type="match status" value="1"/>
</dbReference>
<comment type="caution">
    <text evidence="1">The sequence shown here is derived from an EMBL/GenBank/DDBJ whole genome shotgun (WGS) entry which is preliminary data.</text>
</comment>
<dbReference type="AlphaFoldDB" id="G9X3L6"/>
<dbReference type="RefSeq" id="WP_009525208.1">
    <property type="nucleotide sequence ID" value="NZ_JH414550.1"/>
</dbReference>
<gene>
    <name evidence="1" type="ORF">HMPREF9629_00973</name>
</gene>
<dbReference type="PANTHER" id="PTHR34070:SF1">
    <property type="entry name" value="DNA ALKYLATION REPAIR PROTEIN"/>
    <property type="match status" value="1"/>
</dbReference>
<dbReference type="CDD" id="cd06561">
    <property type="entry name" value="AlkD_like"/>
    <property type="match status" value="1"/>
</dbReference>
<dbReference type="BioCyc" id="EBAC796937-HMP:GMGH-975-MONOMER"/>
<sequence length="226" mass="26965">MKSVIEQLFELQDLSYKDFHKKLIPNIDEDNIIGVRTPVLRKFAKEFAKSELKDEFLNSLPHKYYDENNLHAFVIEAVKDYDECINKIDEFLPYIDNWATCDSLSPKIFKKYKKEVYDKIKIWIKSDKTYTVRFAIVTLLANYLDDDFEEEMLTLVTDIKSEEYYINMAIAWYVSMALVKQYDSTIKLIQSKKLDKFTHNKSIQKAIESYRVDDDKKKYLRTLKIK</sequence>
<dbReference type="InterPro" id="IPR016024">
    <property type="entry name" value="ARM-type_fold"/>
</dbReference>
<protein>
    <recommendedName>
        <fullName evidence="3">DNA alkylation repair enzyme</fullName>
    </recommendedName>
</protein>
<dbReference type="HOGENOM" id="CLU_095329_0_0_9"/>
<proteinExistence type="predicted"/>
<reference evidence="1 2" key="1">
    <citation type="submission" date="2011-08" db="EMBL/GenBank/DDBJ databases">
        <title>The Genome Sequence of Eubacteriaceae bacterium ACC19a.</title>
        <authorList>
            <consortium name="The Broad Institute Genome Sequencing Platform"/>
            <person name="Earl A."/>
            <person name="Ward D."/>
            <person name="Feldgarden M."/>
            <person name="Gevers D."/>
            <person name="Sizova M."/>
            <person name="Hazen A."/>
            <person name="Epstein S."/>
            <person name="Young S.K."/>
            <person name="Zeng Q."/>
            <person name="Gargeya S."/>
            <person name="Fitzgerald M."/>
            <person name="Haas B."/>
            <person name="Abouelleil A."/>
            <person name="Alvarado L."/>
            <person name="Arachchi H.M."/>
            <person name="Berlin A."/>
            <person name="Brown A."/>
            <person name="Chapman S.B."/>
            <person name="Chen Z."/>
            <person name="Dunbar C."/>
            <person name="Freedman E."/>
            <person name="Gearin G."/>
            <person name="Gellesch M."/>
            <person name="Goldberg J."/>
            <person name="Griggs A."/>
            <person name="Gujja S."/>
            <person name="Heiman D."/>
            <person name="Howarth C."/>
            <person name="Larson L."/>
            <person name="Lui A."/>
            <person name="MacDonald P.J.P."/>
            <person name="Montmayeur A."/>
            <person name="Murphy C."/>
            <person name="Neiman D."/>
            <person name="Pearson M."/>
            <person name="Priest M."/>
            <person name="Roberts A."/>
            <person name="Saif S."/>
            <person name="Shea T."/>
            <person name="Shenoy N."/>
            <person name="Sisk P."/>
            <person name="Stolte C."/>
            <person name="Sykes S."/>
            <person name="Wortman J."/>
            <person name="Nusbaum C."/>
            <person name="Birren B."/>
        </authorList>
    </citation>
    <scope>NUCLEOTIDE SEQUENCE [LARGE SCALE GENOMIC DNA]</scope>
    <source>
        <strain evidence="1 2">ACC19a</strain>
    </source>
</reference>
<dbReference type="PANTHER" id="PTHR34070">
    <property type="entry name" value="ARMADILLO-TYPE FOLD"/>
    <property type="match status" value="1"/>
</dbReference>